<evidence type="ECO:0000256" key="13">
    <source>
        <dbReference type="ARBA" id="ARBA00023306"/>
    </source>
</evidence>
<feature type="active site" evidence="16">
    <location>
        <position position="309"/>
    </location>
</feature>
<feature type="domain" description="FAD-binding PCMH-type" evidence="17">
    <location>
        <begin position="29"/>
        <end position="209"/>
    </location>
</feature>
<dbReference type="EMBL" id="LBVO01000019">
    <property type="protein sequence ID" value="KKQ89784.1"/>
    <property type="molecule type" value="Genomic_DNA"/>
</dbReference>
<dbReference type="HAMAP" id="MF_00037">
    <property type="entry name" value="MurB"/>
    <property type="match status" value="1"/>
</dbReference>
<sequence length="316" mass="35200">MIENYSQLKKEFLEIKENIVLRDYTTMGVGGVADLFYIASDVVNLSKIIHMAITLKIPYFIIGGGSNVLISDSGFPGLVVINKTSNILRIPDSSQLIVDSGVTINRLMSKIVQEGLTGIEFVAGIPGTVGGAVYGNIGAWGQEISSFIQEVTILHPPKSQITETQIIRHKVSWLEYEYRASKLKKLYKNLPPETQRPVVLTVKFGLAPASNDDILKRIQECQSKRSHLPKGKSCGCIFKNPERNPEKSAGAYIDKCHLKKTKVGDAFVSPIHANYIINRGNARATEIRELIEKVRHTVNNQHGINLEEELEYVGRW</sequence>
<keyword evidence="14 16" id="KW-0961">Cell wall biogenesis/degradation</keyword>
<evidence type="ECO:0000256" key="12">
    <source>
        <dbReference type="ARBA" id="ARBA00023002"/>
    </source>
</evidence>
<keyword evidence="12 16" id="KW-0560">Oxidoreductase</keyword>
<evidence type="ECO:0000256" key="16">
    <source>
        <dbReference type="HAMAP-Rule" id="MF_00037"/>
    </source>
</evidence>
<dbReference type="SUPFAM" id="SSF56176">
    <property type="entry name" value="FAD-binding/transporter-associated domain-like"/>
    <property type="match status" value="1"/>
</dbReference>
<comment type="function">
    <text evidence="2 16">Cell wall formation.</text>
</comment>
<dbReference type="AlphaFoldDB" id="A0A0G0NVA0"/>
<dbReference type="InterPro" id="IPR016166">
    <property type="entry name" value="FAD-bd_PCMH"/>
</dbReference>
<dbReference type="Gene3D" id="3.30.465.10">
    <property type="match status" value="1"/>
</dbReference>
<keyword evidence="9 16" id="KW-0521">NADP</keyword>
<evidence type="ECO:0000256" key="7">
    <source>
        <dbReference type="ARBA" id="ARBA00022630"/>
    </source>
</evidence>
<evidence type="ECO:0000256" key="5">
    <source>
        <dbReference type="ARBA" id="ARBA00022490"/>
    </source>
</evidence>
<evidence type="ECO:0000256" key="14">
    <source>
        <dbReference type="ARBA" id="ARBA00023316"/>
    </source>
</evidence>
<dbReference type="UniPathway" id="UPA00219"/>
<keyword evidence="11 16" id="KW-0573">Peptidoglycan synthesis</keyword>
<comment type="catalytic activity">
    <reaction evidence="15 16">
        <text>UDP-N-acetyl-alpha-D-muramate + NADP(+) = UDP-N-acetyl-3-O-(1-carboxyvinyl)-alpha-D-glucosamine + NADPH + H(+)</text>
        <dbReference type="Rhea" id="RHEA:12248"/>
        <dbReference type="ChEBI" id="CHEBI:15378"/>
        <dbReference type="ChEBI" id="CHEBI:57783"/>
        <dbReference type="ChEBI" id="CHEBI:58349"/>
        <dbReference type="ChEBI" id="CHEBI:68483"/>
        <dbReference type="ChEBI" id="CHEBI:70757"/>
        <dbReference type="EC" id="1.3.1.98"/>
    </reaction>
</comment>
<dbReference type="GO" id="GO:0071555">
    <property type="term" value="P:cell wall organization"/>
    <property type="evidence" value="ECO:0007669"/>
    <property type="project" value="UniProtKB-KW"/>
</dbReference>
<evidence type="ECO:0000259" key="17">
    <source>
        <dbReference type="PROSITE" id="PS51387"/>
    </source>
</evidence>
<dbReference type="GO" id="GO:0009252">
    <property type="term" value="P:peptidoglycan biosynthetic process"/>
    <property type="evidence" value="ECO:0007669"/>
    <property type="project" value="UniProtKB-UniRule"/>
</dbReference>
<proteinExistence type="inferred from homology"/>
<name>A0A0G0NVA0_9BACT</name>
<keyword evidence="5 16" id="KW-0963">Cytoplasm</keyword>
<evidence type="ECO:0000256" key="1">
    <source>
        <dbReference type="ARBA" id="ARBA00001974"/>
    </source>
</evidence>
<evidence type="ECO:0000256" key="2">
    <source>
        <dbReference type="ARBA" id="ARBA00003921"/>
    </source>
</evidence>
<dbReference type="PANTHER" id="PTHR21071:SF4">
    <property type="entry name" value="UDP-N-ACETYLENOLPYRUVOYLGLUCOSAMINE REDUCTASE"/>
    <property type="match status" value="1"/>
</dbReference>
<dbReference type="InterPro" id="IPR006094">
    <property type="entry name" value="Oxid_FAD_bind_N"/>
</dbReference>
<keyword evidence="10 16" id="KW-0133">Cell shape</keyword>
<evidence type="ECO:0000256" key="15">
    <source>
        <dbReference type="ARBA" id="ARBA00048914"/>
    </source>
</evidence>
<dbReference type="Gene3D" id="3.90.78.10">
    <property type="entry name" value="UDP-N-acetylenolpyruvoylglucosamine reductase, C-terminal domain"/>
    <property type="match status" value="1"/>
</dbReference>
<dbReference type="SUPFAM" id="SSF56194">
    <property type="entry name" value="Uridine diphospho-N-Acetylenolpyruvylglucosamine reductase, MurB, C-terminal domain"/>
    <property type="match status" value="1"/>
</dbReference>
<dbReference type="Pfam" id="PF01565">
    <property type="entry name" value="FAD_binding_4"/>
    <property type="match status" value="1"/>
</dbReference>
<evidence type="ECO:0000313" key="19">
    <source>
        <dbReference type="Proteomes" id="UP000033934"/>
    </source>
</evidence>
<dbReference type="GO" id="GO:0005829">
    <property type="term" value="C:cytosol"/>
    <property type="evidence" value="ECO:0007669"/>
    <property type="project" value="TreeGrafter"/>
</dbReference>
<comment type="similarity">
    <text evidence="16">Belongs to the MurB family.</text>
</comment>
<evidence type="ECO:0000256" key="3">
    <source>
        <dbReference type="ARBA" id="ARBA00004496"/>
    </source>
</evidence>
<dbReference type="GO" id="GO:0008762">
    <property type="term" value="F:UDP-N-acetylmuramate dehydrogenase activity"/>
    <property type="evidence" value="ECO:0007669"/>
    <property type="project" value="UniProtKB-UniRule"/>
</dbReference>
<reference evidence="18 19" key="1">
    <citation type="journal article" date="2015" name="Nature">
        <title>rRNA introns, odd ribosomes, and small enigmatic genomes across a large radiation of phyla.</title>
        <authorList>
            <person name="Brown C.T."/>
            <person name="Hug L.A."/>
            <person name="Thomas B.C."/>
            <person name="Sharon I."/>
            <person name="Castelle C.J."/>
            <person name="Singh A."/>
            <person name="Wilkins M.J."/>
            <person name="Williams K.H."/>
            <person name="Banfield J.F."/>
        </authorList>
    </citation>
    <scope>NUCLEOTIDE SEQUENCE [LARGE SCALE GENOMIC DNA]</scope>
</reference>
<evidence type="ECO:0000256" key="6">
    <source>
        <dbReference type="ARBA" id="ARBA00022618"/>
    </source>
</evidence>
<dbReference type="InterPro" id="IPR016167">
    <property type="entry name" value="FAD-bd_PCMH_sub1"/>
</dbReference>
<dbReference type="NCBIfam" id="TIGR00179">
    <property type="entry name" value="murB"/>
    <property type="match status" value="1"/>
</dbReference>
<dbReference type="Proteomes" id="UP000033934">
    <property type="component" value="Unassembled WGS sequence"/>
</dbReference>
<keyword evidence="13 16" id="KW-0131">Cell cycle</keyword>
<dbReference type="InterPro" id="IPR011601">
    <property type="entry name" value="MurB_C"/>
</dbReference>
<dbReference type="PANTHER" id="PTHR21071">
    <property type="entry name" value="UDP-N-ACETYLENOLPYRUVOYLGLUCOSAMINE REDUCTASE"/>
    <property type="match status" value="1"/>
</dbReference>
<dbReference type="Gene3D" id="3.30.43.10">
    <property type="entry name" value="Uridine Diphospho-n-acetylenolpyruvylglucosamine Reductase, domain 2"/>
    <property type="match status" value="1"/>
</dbReference>
<dbReference type="EC" id="1.3.1.98" evidence="16"/>
<feature type="active site" description="Proton donor" evidence="16">
    <location>
        <position position="236"/>
    </location>
</feature>
<comment type="pathway">
    <text evidence="4 16">Cell wall biogenesis; peptidoglycan biosynthesis.</text>
</comment>
<comment type="subcellular location">
    <subcellularLocation>
        <location evidence="3 16">Cytoplasm</location>
    </subcellularLocation>
</comment>
<dbReference type="Pfam" id="PF02873">
    <property type="entry name" value="MurB_C"/>
    <property type="match status" value="1"/>
</dbReference>
<protein>
    <recommendedName>
        <fullName evidence="16">UDP-N-acetylenolpyruvoylglucosamine reductase</fullName>
        <ecNumber evidence="16">1.3.1.98</ecNumber>
    </recommendedName>
    <alternativeName>
        <fullName evidence="16">UDP-N-acetylmuramate dehydrogenase</fullName>
    </alternativeName>
</protein>
<keyword evidence="8 16" id="KW-0274">FAD</keyword>
<accession>A0A0G0NVA0</accession>
<dbReference type="InterPro" id="IPR036635">
    <property type="entry name" value="MurB_C_sf"/>
</dbReference>
<evidence type="ECO:0000256" key="11">
    <source>
        <dbReference type="ARBA" id="ARBA00022984"/>
    </source>
</evidence>
<dbReference type="GO" id="GO:0008360">
    <property type="term" value="P:regulation of cell shape"/>
    <property type="evidence" value="ECO:0007669"/>
    <property type="project" value="UniProtKB-KW"/>
</dbReference>
<organism evidence="18 19">
    <name type="scientific">Berkelbacteria bacterium GW2011_GWA2_38_9</name>
    <dbReference type="NCBI Taxonomy" id="1618334"/>
    <lineage>
        <taxon>Bacteria</taxon>
        <taxon>Candidatus Berkelbacteria</taxon>
    </lineage>
</organism>
<comment type="cofactor">
    <cofactor evidence="1 16">
        <name>FAD</name>
        <dbReference type="ChEBI" id="CHEBI:57692"/>
    </cofactor>
</comment>
<dbReference type="PROSITE" id="PS51387">
    <property type="entry name" value="FAD_PCMH"/>
    <property type="match status" value="1"/>
</dbReference>
<dbReference type="InterPro" id="IPR003170">
    <property type="entry name" value="MurB"/>
</dbReference>
<dbReference type="PATRIC" id="fig|1618334.3.peg.334"/>
<dbReference type="InterPro" id="IPR016169">
    <property type="entry name" value="FAD-bd_PCMH_sub2"/>
</dbReference>
<dbReference type="GO" id="GO:0071949">
    <property type="term" value="F:FAD binding"/>
    <property type="evidence" value="ECO:0007669"/>
    <property type="project" value="InterPro"/>
</dbReference>
<feature type="active site" evidence="16">
    <location>
        <position position="179"/>
    </location>
</feature>
<evidence type="ECO:0000313" key="18">
    <source>
        <dbReference type="EMBL" id="KKQ89784.1"/>
    </source>
</evidence>
<dbReference type="GO" id="GO:0051301">
    <property type="term" value="P:cell division"/>
    <property type="evidence" value="ECO:0007669"/>
    <property type="project" value="UniProtKB-KW"/>
</dbReference>
<keyword evidence="7 16" id="KW-0285">Flavoprotein</keyword>
<evidence type="ECO:0000256" key="4">
    <source>
        <dbReference type="ARBA" id="ARBA00004752"/>
    </source>
</evidence>
<keyword evidence="6 16" id="KW-0132">Cell division</keyword>
<comment type="caution">
    <text evidence="18">The sequence shown here is derived from an EMBL/GenBank/DDBJ whole genome shotgun (WGS) entry which is preliminary data.</text>
</comment>
<evidence type="ECO:0000256" key="9">
    <source>
        <dbReference type="ARBA" id="ARBA00022857"/>
    </source>
</evidence>
<dbReference type="InterPro" id="IPR036318">
    <property type="entry name" value="FAD-bd_PCMH-like_sf"/>
</dbReference>
<gene>
    <name evidence="16" type="primary">murB</name>
    <name evidence="18" type="ORF">UT11_C0019G0009</name>
</gene>
<evidence type="ECO:0000256" key="10">
    <source>
        <dbReference type="ARBA" id="ARBA00022960"/>
    </source>
</evidence>
<evidence type="ECO:0000256" key="8">
    <source>
        <dbReference type="ARBA" id="ARBA00022827"/>
    </source>
</evidence>